<name>A0AB40B6Y9_DIOCR</name>
<keyword evidence="6" id="KW-0503">Monooxygenase</keyword>
<dbReference type="SUPFAM" id="SSF51905">
    <property type="entry name" value="FAD/NAD(P)-binding domain"/>
    <property type="match status" value="2"/>
</dbReference>
<dbReference type="FunFam" id="3.50.50.60:FF:000099">
    <property type="entry name" value="Flavin-containing monooxygenase"/>
    <property type="match status" value="1"/>
</dbReference>
<evidence type="ECO:0000256" key="3">
    <source>
        <dbReference type="ARBA" id="ARBA00022827"/>
    </source>
</evidence>
<dbReference type="Proteomes" id="UP001515500">
    <property type="component" value="Chromosome 4"/>
</dbReference>
<dbReference type="InterPro" id="IPR036188">
    <property type="entry name" value="FAD/NAD-bd_sf"/>
</dbReference>
<comment type="cofactor">
    <cofactor evidence="6">
        <name>FAD</name>
        <dbReference type="ChEBI" id="CHEBI:57692"/>
    </cofactor>
</comment>
<dbReference type="RefSeq" id="XP_039123026.1">
    <property type="nucleotide sequence ID" value="XM_039267092.1"/>
</dbReference>
<dbReference type="EC" id="1.-.-.-" evidence="6"/>
<gene>
    <name evidence="8" type="primary">LOC120259480</name>
</gene>
<dbReference type="PRINTS" id="PR00370">
    <property type="entry name" value="FMOXYGENASE"/>
</dbReference>
<evidence type="ECO:0000256" key="2">
    <source>
        <dbReference type="ARBA" id="ARBA00022630"/>
    </source>
</evidence>
<reference evidence="8" key="1">
    <citation type="submission" date="2025-08" db="UniProtKB">
        <authorList>
            <consortium name="RefSeq"/>
        </authorList>
    </citation>
    <scope>IDENTIFICATION</scope>
</reference>
<dbReference type="InterPro" id="IPR000960">
    <property type="entry name" value="Flavin_mOase"/>
</dbReference>
<evidence type="ECO:0000256" key="1">
    <source>
        <dbReference type="ARBA" id="ARBA00009183"/>
    </source>
</evidence>
<comment type="similarity">
    <text evidence="1 6">Belongs to the FMO family.</text>
</comment>
<sequence>MVSRHFVAICGDSSDRNCCGTTGRDSVPAAHQMLSSLIPRLLPPSVPSSAPRTLRSVAIIGAGAAGLAAARELRREGHGVVVFERGAEVGGTWIYNPTVESDPVGLDPERHVIHSSLYASLRTNLPREVMGFLDYPFVVRKNSEDFRRFPGHREVLRYLKDFARDFDLCGMIRLETEVVRLAIEGDGRWSVRSRKVGKDLDGGDHYEEEIYDGVVVCNGHYTEPRIAHIPGIDAWPGQQIHSHNYRVPCPFYDQVVVLIGSAASAHDISRDIAGVAKEVHVAARSAPAGTLVKQPGYDNMWLHSMIESAHEDGTLVFQDGSSAHADVIMHCTGYKYHFPFLDTKGIVTIDDNCVGPLYKHIFPPKLAPGLSFIGLPWKVVPFPLCELQSKWVAGVLSGRVTLPTQIEMMEDIKALYSEMEVNGLPKRHFHNIGNYQFEYDDWLATECGYPAVEEWRKLMYSECGKNKIARPESYRDDWNDDHLVAQAMEDFKKFL</sequence>
<keyword evidence="2 6" id="KW-0285">Flavoprotein</keyword>
<evidence type="ECO:0000256" key="4">
    <source>
        <dbReference type="ARBA" id="ARBA00022857"/>
    </source>
</evidence>
<protein>
    <recommendedName>
        <fullName evidence="6">Flavin-containing monooxygenase</fullName>
        <ecNumber evidence="6">1.-.-.-</ecNumber>
    </recommendedName>
</protein>
<keyword evidence="7" id="KW-1185">Reference proteome</keyword>
<dbReference type="Gene3D" id="3.50.50.60">
    <property type="entry name" value="FAD/NAD(P)-binding domain"/>
    <property type="match status" value="2"/>
</dbReference>
<evidence type="ECO:0000313" key="8">
    <source>
        <dbReference type="RefSeq" id="XP_039123026.1"/>
    </source>
</evidence>
<keyword evidence="5 6" id="KW-0560">Oxidoreductase</keyword>
<dbReference type="GO" id="GO:0050661">
    <property type="term" value="F:NADP binding"/>
    <property type="evidence" value="ECO:0007669"/>
    <property type="project" value="InterPro"/>
</dbReference>
<dbReference type="InterPro" id="IPR020946">
    <property type="entry name" value="Flavin_mOase-like"/>
</dbReference>
<keyword evidence="4" id="KW-0521">NADP</keyword>
<evidence type="ECO:0000256" key="6">
    <source>
        <dbReference type="RuleBase" id="RU361177"/>
    </source>
</evidence>
<organism evidence="7 8">
    <name type="scientific">Dioscorea cayennensis subsp. rotundata</name>
    <name type="common">White Guinea yam</name>
    <name type="synonym">Dioscorea rotundata</name>
    <dbReference type="NCBI Taxonomy" id="55577"/>
    <lineage>
        <taxon>Eukaryota</taxon>
        <taxon>Viridiplantae</taxon>
        <taxon>Streptophyta</taxon>
        <taxon>Embryophyta</taxon>
        <taxon>Tracheophyta</taxon>
        <taxon>Spermatophyta</taxon>
        <taxon>Magnoliopsida</taxon>
        <taxon>Liliopsida</taxon>
        <taxon>Dioscoreales</taxon>
        <taxon>Dioscoreaceae</taxon>
        <taxon>Dioscorea</taxon>
    </lineage>
</organism>
<dbReference type="GO" id="GO:0004499">
    <property type="term" value="F:N,N-dimethylaniline monooxygenase activity"/>
    <property type="evidence" value="ECO:0007669"/>
    <property type="project" value="InterPro"/>
</dbReference>
<evidence type="ECO:0000313" key="7">
    <source>
        <dbReference type="Proteomes" id="UP001515500"/>
    </source>
</evidence>
<accession>A0AB40B6Y9</accession>
<dbReference type="GeneID" id="120259480"/>
<dbReference type="Pfam" id="PF00743">
    <property type="entry name" value="FMO-like"/>
    <property type="match status" value="2"/>
</dbReference>
<dbReference type="GO" id="GO:0050660">
    <property type="term" value="F:flavin adenine dinucleotide binding"/>
    <property type="evidence" value="ECO:0007669"/>
    <property type="project" value="InterPro"/>
</dbReference>
<dbReference type="InterPro" id="IPR050346">
    <property type="entry name" value="FMO-like"/>
</dbReference>
<proteinExistence type="inferred from homology"/>
<keyword evidence="3 6" id="KW-0274">FAD</keyword>
<dbReference type="AlphaFoldDB" id="A0AB40B6Y9"/>
<dbReference type="PANTHER" id="PTHR23023">
    <property type="entry name" value="DIMETHYLANILINE MONOOXYGENASE"/>
    <property type="match status" value="1"/>
</dbReference>
<evidence type="ECO:0000256" key="5">
    <source>
        <dbReference type="ARBA" id="ARBA00023002"/>
    </source>
</evidence>